<keyword evidence="3" id="KW-1185">Reference proteome</keyword>
<accession>A0ABS6B3I2</accession>
<gene>
    <name evidence="2" type="ORF">KO481_25455</name>
</gene>
<dbReference type="Proteomes" id="UP000733379">
    <property type="component" value="Unassembled WGS sequence"/>
</dbReference>
<dbReference type="EMBL" id="JAHKNI010000009">
    <property type="protein sequence ID" value="MBU3064863.1"/>
    <property type="molecule type" value="Genomic_DNA"/>
</dbReference>
<feature type="compositionally biased region" description="Polar residues" evidence="1">
    <location>
        <begin position="230"/>
        <end position="250"/>
    </location>
</feature>
<name>A0ABS6B3I2_9NOCA</name>
<evidence type="ECO:0008006" key="4">
    <source>
        <dbReference type="Google" id="ProtNLM"/>
    </source>
</evidence>
<feature type="compositionally biased region" description="Gly residues" evidence="1">
    <location>
        <begin position="181"/>
        <end position="223"/>
    </location>
</feature>
<evidence type="ECO:0000256" key="1">
    <source>
        <dbReference type="SAM" id="MobiDB-lite"/>
    </source>
</evidence>
<feature type="region of interest" description="Disordered" evidence="1">
    <location>
        <begin position="338"/>
        <end position="410"/>
    </location>
</feature>
<proteinExistence type="predicted"/>
<comment type="caution">
    <text evidence="2">The sequence shown here is derived from an EMBL/GenBank/DDBJ whole genome shotgun (WGS) entry which is preliminary data.</text>
</comment>
<evidence type="ECO:0000313" key="2">
    <source>
        <dbReference type="EMBL" id="MBU3064863.1"/>
    </source>
</evidence>
<organism evidence="2 3">
    <name type="scientific">Nocardia albiluteola</name>
    <dbReference type="NCBI Taxonomy" id="2842303"/>
    <lineage>
        <taxon>Bacteria</taxon>
        <taxon>Bacillati</taxon>
        <taxon>Actinomycetota</taxon>
        <taxon>Actinomycetes</taxon>
        <taxon>Mycobacteriales</taxon>
        <taxon>Nocardiaceae</taxon>
        <taxon>Nocardia</taxon>
    </lineage>
</organism>
<protein>
    <recommendedName>
        <fullName evidence="4">PE domain-containing protein</fullName>
    </recommendedName>
</protein>
<evidence type="ECO:0000313" key="3">
    <source>
        <dbReference type="Proteomes" id="UP000733379"/>
    </source>
</evidence>
<reference evidence="2 3" key="1">
    <citation type="submission" date="2021-06" db="EMBL/GenBank/DDBJ databases">
        <title>Actinomycetes sequencing.</title>
        <authorList>
            <person name="Shan Q."/>
        </authorList>
    </citation>
    <scope>NUCLEOTIDE SEQUENCE [LARGE SCALE GENOMIC DNA]</scope>
    <source>
        <strain evidence="2 3">NEAU-G5</strain>
    </source>
</reference>
<sequence>MSSDNSGGSGASGSGNEALTTFGSGSHVVEVRPDALIADGKKLASLPELVGGIFDTLTSLHNNITALGQPWGDDKTGEQFSQGASGYLAALNSLVGNASTGNDASGAIPVFGQILVNYGETIQTAGQAFASGDDLYAEWILKNYVDESASGDPGKYSGPLSSIPDSGGGGSTGPNNYYYNTGGGGDSGGGGHSGGDPGGGGSDNGAGGLGDGSLGGGTGGSGLGQKDELNGSQPDPSGDTSGTAPTTSDLSPYGGASGAPDPLGAYALGPSGAVPGGPSDPGGEFDSAGVPFGADGPKSYAAGLGKAGGGAAGLSAAEKLDRSPFQGEELASKLGAKGVSARAGGAGAGMPGMPGGLGGATGKGKDDEKNKRRDRRRGISPDVQIESGGDDAPRQPGDPWERSGWTTGGA</sequence>
<feature type="region of interest" description="Disordered" evidence="1">
    <location>
        <begin position="150"/>
        <end position="312"/>
    </location>
</feature>
<feature type="compositionally biased region" description="Gly residues" evidence="1">
    <location>
        <begin position="344"/>
        <end position="362"/>
    </location>
</feature>
<dbReference type="RefSeq" id="WP_215920444.1">
    <property type="nucleotide sequence ID" value="NZ_JAHKNI010000009.1"/>
</dbReference>